<evidence type="ECO:0000259" key="3">
    <source>
        <dbReference type="PROSITE" id="PS50067"/>
    </source>
</evidence>
<dbReference type="PANTHER" id="PTHR47972:SF9">
    <property type="entry name" value="KINESIN-LIKE PROTEIN KIN-14U"/>
    <property type="match status" value="1"/>
</dbReference>
<dbReference type="Gene3D" id="1.20.58.1980">
    <property type="match status" value="1"/>
</dbReference>
<evidence type="ECO:0000313" key="4">
    <source>
        <dbReference type="EMBL" id="KAA8536947.1"/>
    </source>
</evidence>
<accession>A0A5J5B559</accession>
<dbReference type="PANTHER" id="PTHR47972">
    <property type="entry name" value="KINESIN-LIKE PROTEIN KLP-3"/>
    <property type="match status" value="1"/>
</dbReference>
<protein>
    <recommendedName>
        <fullName evidence="3">Kinesin motor domain-containing protein</fullName>
    </recommendedName>
</protein>
<name>A0A5J5B559_9ASTE</name>
<dbReference type="Proteomes" id="UP000325577">
    <property type="component" value="Linkage Group LG16"/>
</dbReference>
<gene>
    <name evidence="4" type="ORF">F0562_029425</name>
</gene>
<evidence type="ECO:0000313" key="5">
    <source>
        <dbReference type="Proteomes" id="UP000325577"/>
    </source>
</evidence>
<dbReference type="AlphaFoldDB" id="A0A5J5B559"/>
<comment type="similarity">
    <text evidence="2">Belongs to the TRAFAC class myosin-kinesin ATPase superfamily. Kinesin family.</text>
</comment>
<proteinExistence type="inferred from homology"/>
<reference evidence="4 5" key="1">
    <citation type="submission" date="2019-09" db="EMBL/GenBank/DDBJ databases">
        <title>A chromosome-level genome assembly of the Chinese tupelo Nyssa sinensis.</title>
        <authorList>
            <person name="Yang X."/>
            <person name="Kang M."/>
            <person name="Yang Y."/>
            <person name="Xiong H."/>
            <person name="Wang M."/>
            <person name="Zhang Z."/>
            <person name="Wang Z."/>
            <person name="Wu H."/>
            <person name="Ma T."/>
            <person name="Liu J."/>
            <person name="Xi Z."/>
        </authorList>
    </citation>
    <scope>NUCLEOTIDE SEQUENCE [LARGE SCALE GENOMIC DNA]</scope>
    <source>
        <strain evidence="4">J267</strain>
        <tissue evidence="4">Leaf</tissue>
    </source>
</reference>
<dbReference type="OrthoDB" id="3176171at2759"/>
<feature type="domain" description="Kinesin motor" evidence="3">
    <location>
        <begin position="1"/>
        <end position="68"/>
    </location>
</feature>
<dbReference type="GO" id="GO:0007018">
    <property type="term" value="P:microtubule-based movement"/>
    <property type="evidence" value="ECO:0007669"/>
    <property type="project" value="InterPro"/>
</dbReference>
<keyword evidence="5" id="KW-1185">Reference proteome</keyword>
<dbReference type="InterPro" id="IPR027640">
    <property type="entry name" value="Kinesin-like_fam"/>
</dbReference>
<evidence type="ECO:0000256" key="2">
    <source>
        <dbReference type="PROSITE-ProRule" id="PRU00283"/>
    </source>
</evidence>
<keyword evidence="1" id="KW-0505">Motor protein</keyword>
<organism evidence="4 5">
    <name type="scientific">Nyssa sinensis</name>
    <dbReference type="NCBI Taxonomy" id="561372"/>
    <lineage>
        <taxon>Eukaryota</taxon>
        <taxon>Viridiplantae</taxon>
        <taxon>Streptophyta</taxon>
        <taxon>Embryophyta</taxon>
        <taxon>Tracheophyta</taxon>
        <taxon>Spermatophyta</taxon>
        <taxon>Magnoliopsida</taxon>
        <taxon>eudicotyledons</taxon>
        <taxon>Gunneridae</taxon>
        <taxon>Pentapetalae</taxon>
        <taxon>asterids</taxon>
        <taxon>Cornales</taxon>
        <taxon>Nyssaceae</taxon>
        <taxon>Nyssa</taxon>
    </lineage>
</organism>
<sequence length="76" mass="8455">MLSQSLEESEAVHHTSEILIRNNKLTQILRDSLGDGSKVLMLVHISQCEDDVGETTCSLTFAKRARAVESNRESPE</sequence>
<dbReference type="GO" id="GO:0005524">
    <property type="term" value="F:ATP binding"/>
    <property type="evidence" value="ECO:0007669"/>
    <property type="project" value="InterPro"/>
</dbReference>
<evidence type="ECO:0000256" key="1">
    <source>
        <dbReference type="ARBA" id="ARBA00023175"/>
    </source>
</evidence>
<dbReference type="PROSITE" id="PS50067">
    <property type="entry name" value="KINESIN_MOTOR_2"/>
    <property type="match status" value="1"/>
</dbReference>
<comment type="caution">
    <text evidence="2">Lacks conserved residue(s) required for the propagation of feature annotation.</text>
</comment>
<dbReference type="Pfam" id="PF00225">
    <property type="entry name" value="Kinesin"/>
    <property type="match status" value="1"/>
</dbReference>
<dbReference type="SUPFAM" id="SSF52540">
    <property type="entry name" value="P-loop containing nucleoside triphosphate hydrolases"/>
    <property type="match status" value="1"/>
</dbReference>
<dbReference type="GO" id="GO:0008017">
    <property type="term" value="F:microtubule binding"/>
    <property type="evidence" value="ECO:0007669"/>
    <property type="project" value="InterPro"/>
</dbReference>
<dbReference type="GO" id="GO:0015630">
    <property type="term" value="C:microtubule cytoskeleton"/>
    <property type="evidence" value="ECO:0007669"/>
    <property type="project" value="TreeGrafter"/>
</dbReference>
<dbReference type="InterPro" id="IPR027417">
    <property type="entry name" value="P-loop_NTPase"/>
</dbReference>
<dbReference type="InterPro" id="IPR001752">
    <property type="entry name" value="Kinesin_motor_dom"/>
</dbReference>
<dbReference type="EMBL" id="CM018039">
    <property type="protein sequence ID" value="KAA8536947.1"/>
    <property type="molecule type" value="Genomic_DNA"/>
</dbReference>
<dbReference type="GO" id="GO:0003777">
    <property type="term" value="F:microtubule motor activity"/>
    <property type="evidence" value="ECO:0007669"/>
    <property type="project" value="InterPro"/>
</dbReference>